<feature type="compositionally biased region" description="Polar residues" evidence="1">
    <location>
        <begin position="804"/>
        <end position="816"/>
    </location>
</feature>
<dbReference type="GO" id="GO:0016320">
    <property type="term" value="P:endoplasmic reticulum membrane fusion"/>
    <property type="evidence" value="ECO:0007669"/>
    <property type="project" value="TreeGrafter"/>
</dbReference>
<feature type="compositionally biased region" description="Low complexity" evidence="1">
    <location>
        <begin position="704"/>
        <end position="721"/>
    </location>
</feature>
<dbReference type="Proteomes" id="UP000504606">
    <property type="component" value="Unplaced"/>
</dbReference>
<dbReference type="InterPro" id="IPR039087">
    <property type="entry name" value="VCPIP1"/>
</dbReference>
<dbReference type="PANTHER" id="PTHR14843:SF2">
    <property type="entry name" value="DEUBIQUITINATING PROTEIN VCPIP1"/>
    <property type="match status" value="1"/>
</dbReference>
<feature type="region of interest" description="Disordered" evidence="1">
    <location>
        <begin position="622"/>
        <end position="750"/>
    </location>
</feature>
<dbReference type="Pfam" id="PF02338">
    <property type="entry name" value="OTU"/>
    <property type="match status" value="1"/>
</dbReference>
<name>A0A6J1T2E1_FRAOC</name>
<dbReference type="InterPro" id="IPR045827">
    <property type="entry name" value="VCPIP1_N"/>
</dbReference>
<proteinExistence type="predicted"/>
<dbReference type="OrthoDB" id="10012024at2759"/>
<dbReference type="PANTHER" id="PTHR14843">
    <property type="entry name" value="DEUBIQUITINATING PROTEIN VCIP135"/>
    <property type="match status" value="1"/>
</dbReference>
<feature type="region of interest" description="Disordered" evidence="1">
    <location>
        <begin position="804"/>
        <end position="829"/>
    </location>
</feature>
<dbReference type="InterPro" id="IPR003323">
    <property type="entry name" value="OTU_dom"/>
</dbReference>
<feature type="compositionally biased region" description="Basic and acidic residues" evidence="1">
    <location>
        <begin position="639"/>
        <end position="649"/>
    </location>
</feature>
<dbReference type="KEGG" id="foc:113212811"/>
<protein>
    <submittedName>
        <fullName evidence="4">Deubiquitinating protein VCPIP1</fullName>
    </submittedName>
</protein>
<dbReference type="GO" id="GO:0016567">
    <property type="term" value="P:protein ubiquitination"/>
    <property type="evidence" value="ECO:0007669"/>
    <property type="project" value="InterPro"/>
</dbReference>
<evidence type="ECO:0000256" key="1">
    <source>
        <dbReference type="SAM" id="MobiDB-lite"/>
    </source>
</evidence>
<accession>A0A6J1T2E1</accession>
<keyword evidence="3" id="KW-1185">Reference proteome</keyword>
<evidence type="ECO:0000313" key="4">
    <source>
        <dbReference type="RefSeq" id="XP_026287423.1"/>
    </source>
</evidence>
<feature type="compositionally biased region" description="Basic and acidic residues" evidence="1">
    <location>
        <begin position="728"/>
        <end position="748"/>
    </location>
</feature>
<sequence>MLSSVSPGRILSGTCPAKGCNAVVIFSEPAQDTYCWSCKTQYPASSLLNASEIRDSREALLAFLKLLSDIPSKSETPVTKVYGLSTYHCKLLSPLLTIYGIDKAGRAKTIHELKNCATFDCSWLGDRSFYIDSDHISLPEYGQDESGSVRYLSGTLSLLRSFNNDRDALVPLHVDGDGHCLVHAVSRAIVGRELFWHALRTGLKQHLTENLPQYKELLNDFINASEWKDIIAECDPEYSPSDNEILGLRNVHVFGLANVLKRPILLVDSVAGMQSSGDYSALFLPGLIPSDQCRDRNGELNKPICLAWSSSGRNHYIPLVGIRGCDHPLFPRTLLPKVWGVSQSMIENYIEFNENDCLVIGGGKTMQDSYLSKLASGMDALFHQKQGVDPSLVADTYYCNFKRGAAFDMKPVEVIHATKVALQERRLVRCLHCSSVNLLPLNSEWLRPHGILYKIAKMQSAGGILQDNQVYTFSNYGITCVYNARKDMLVVEKSQHLDKCSWCESNQLRLVHFDGKILYENGDKTTTPVNSPRVRCKCGFKHWYNGREYDNPPMKIPISFEWKSRKIVEEVLWFQDESDPSLNSDPYQIAAFIIHKHLPGERETGRVRQIVLECLLGNTKYTVPTSTQSKPESNGSVDLDPHVGTKESIPESVLQGSLVKSHGLAERTESEPAKVLDSKGFHSISTPKKRHSDTHGGALPKQRSTPASLAAAAAISRAESSGNPTSITRREKETSIARSMPEKEESQKKTIRLGPGYSVISNAESDEMIARQKLLEDALKTTELLTDYFASFTDHNLYNSRSQTKANTTNASSVSQRVEKSRKADPGYGSLSRVANLLNVGGDRSDCDDVLTNSEDESDL</sequence>
<feature type="compositionally biased region" description="Basic and acidic residues" evidence="1">
    <location>
        <begin position="663"/>
        <end position="680"/>
    </location>
</feature>
<reference evidence="4" key="1">
    <citation type="submission" date="2025-08" db="UniProtKB">
        <authorList>
            <consortium name="RefSeq"/>
        </authorList>
    </citation>
    <scope>IDENTIFICATION</scope>
    <source>
        <tissue evidence="4">Whole organism</tissue>
    </source>
</reference>
<dbReference type="RefSeq" id="XP_026287423.1">
    <property type="nucleotide sequence ID" value="XM_026431638.2"/>
</dbReference>
<dbReference type="CDD" id="cd22769">
    <property type="entry name" value="OTU_VCIP135"/>
    <property type="match status" value="1"/>
</dbReference>
<dbReference type="GO" id="GO:0071108">
    <property type="term" value="P:protein K48-linked deubiquitination"/>
    <property type="evidence" value="ECO:0007669"/>
    <property type="project" value="TreeGrafter"/>
</dbReference>
<dbReference type="GeneID" id="113212811"/>
<dbReference type="GO" id="GO:0035871">
    <property type="term" value="P:protein K11-linked deubiquitination"/>
    <property type="evidence" value="ECO:0007669"/>
    <property type="project" value="TreeGrafter"/>
</dbReference>
<gene>
    <name evidence="4" type="primary">LOC113212811</name>
</gene>
<evidence type="ECO:0000259" key="2">
    <source>
        <dbReference type="PROSITE" id="PS50802"/>
    </source>
</evidence>
<dbReference type="GO" id="GO:0004843">
    <property type="term" value="F:cysteine-type deubiquitinase activity"/>
    <property type="evidence" value="ECO:0007669"/>
    <property type="project" value="InterPro"/>
</dbReference>
<dbReference type="AlphaFoldDB" id="A0A6J1T2E1"/>
<feature type="compositionally biased region" description="Polar residues" evidence="1">
    <location>
        <begin position="622"/>
        <end position="636"/>
    </location>
</feature>
<evidence type="ECO:0000313" key="3">
    <source>
        <dbReference type="Proteomes" id="UP000504606"/>
    </source>
</evidence>
<dbReference type="GO" id="GO:0090168">
    <property type="term" value="P:Golgi reassembly"/>
    <property type="evidence" value="ECO:0007669"/>
    <property type="project" value="TreeGrafter"/>
</dbReference>
<dbReference type="Pfam" id="PF19437">
    <property type="entry name" value="VCIP135_N"/>
    <property type="match status" value="1"/>
</dbReference>
<feature type="domain" description="OTU" evidence="2">
    <location>
        <begin position="169"/>
        <end position="322"/>
    </location>
</feature>
<organism evidence="3 4">
    <name type="scientific">Frankliniella occidentalis</name>
    <name type="common">Western flower thrips</name>
    <name type="synonym">Euthrips occidentalis</name>
    <dbReference type="NCBI Taxonomy" id="133901"/>
    <lineage>
        <taxon>Eukaryota</taxon>
        <taxon>Metazoa</taxon>
        <taxon>Ecdysozoa</taxon>
        <taxon>Arthropoda</taxon>
        <taxon>Hexapoda</taxon>
        <taxon>Insecta</taxon>
        <taxon>Pterygota</taxon>
        <taxon>Neoptera</taxon>
        <taxon>Paraneoptera</taxon>
        <taxon>Thysanoptera</taxon>
        <taxon>Terebrantia</taxon>
        <taxon>Thripoidea</taxon>
        <taxon>Thripidae</taxon>
        <taxon>Frankliniella</taxon>
    </lineage>
</organism>
<dbReference type="PROSITE" id="PS50802">
    <property type="entry name" value="OTU"/>
    <property type="match status" value="1"/>
</dbReference>